<proteinExistence type="predicted"/>
<accession>A0A918M5G4</accession>
<evidence type="ECO:0000313" key="2">
    <source>
        <dbReference type="EMBL" id="GGU49258.1"/>
    </source>
</evidence>
<reference evidence="2" key="2">
    <citation type="submission" date="2020-09" db="EMBL/GenBank/DDBJ databases">
        <authorList>
            <person name="Sun Q."/>
            <person name="Ohkuma M."/>
        </authorList>
    </citation>
    <scope>NUCLEOTIDE SEQUENCE</scope>
    <source>
        <strain evidence="2">JCM 4391</strain>
    </source>
</reference>
<gene>
    <name evidence="2" type="ORF">GCM10010274_42220</name>
</gene>
<protein>
    <submittedName>
        <fullName evidence="2">Uncharacterized protein</fullName>
    </submittedName>
</protein>
<evidence type="ECO:0000313" key="3">
    <source>
        <dbReference type="Proteomes" id="UP000636661"/>
    </source>
</evidence>
<sequence>MRVTARIPRGGAAVAAADWEFGRGTSHTPGPVEWTGLTTARLPGPAGGMLRRSGDQRRTRTRPATRSAARLTGRRGWAAANARVSGGVRGAPVIAPGPPIGCPET</sequence>
<comment type="caution">
    <text evidence="2">The sequence shown here is derived from an EMBL/GenBank/DDBJ whole genome shotgun (WGS) entry which is preliminary data.</text>
</comment>
<name>A0A918M5G4_9ACTN</name>
<dbReference type="AlphaFoldDB" id="A0A918M5G4"/>
<dbReference type="Proteomes" id="UP000636661">
    <property type="component" value="Unassembled WGS sequence"/>
</dbReference>
<evidence type="ECO:0000256" key="1">
    <source>
        <dbReference type="SAM" id="MobiDB-lite"/>
    </source>
</evidence>
<dbReference type="EMBL" id="BMTP01000011">
    <property type="protein sequence ID" value="GGU49258.1"/>
    <property type="molecule type" value="Genomic_DNA"/>
</dbReference>
<organism evidence="2 3">
    <name type="scientific">Streptomyces lavendofoliae</name>
    <dbReference type="NCBI Taxonomy" id="67314"/>
    <lineage>
        <taxon>Bacteria</taxon>
        <taxon>Bacillati</taxon>
        <taxon>Actinomycetota</taxon>
        <taxon>Actinomycetes</taxon>
        <taxon>Kitasatosporales</taxon>
        <taxon>Streptomycetaceae</taxon>
        <taxon>Streptomyces</taxon>
    </lineage>
</organism>
<keyword evidence="3" id="KW-1185">Reference proteome</keyword>
<feature type="region of interest" description="Disordered" evidence="1">
    <location>
        <begin position="22"/>
        <end position="75"/>
    </location>
</feature>
<reference evidence="2" key="1">
    <citation type="journal article" date="2014" name="Int. J. Syst. Evol. Microbiol.">
        <title>Complete genome sequence of Corynebacterium casei LMG S-19264T (=DSM 44701T), isolated from a smear-ripened cheese.</title>
        <authorList>
            <consortium name="US DOE Joint Genome Institute (JGI-PGF)"/>
            <person name="Walter F."/>
            <person name="Albersmeier A."/>
            <person name="Kalinowski J."/>
            <person name="Ruckert C."/>
        </authorList>
    </citation>
    <scope>NUCLEOTIDE SEQUENCE</scope>
    <source>
        <strain evidence="2">JCM 4391</strain>
    </source>
</reference>